<feature type="non-terminal residue" evidence="2">
    <location>
        <position position="1"/>
    </location>
</feature>
<proteinExistence type="predicted"/>
<keyword evidence="1" id="KW-0812">Transmembrane</keyword>
<dbReference type="AlphaFoldDB" id="A0A0P9D104"/>
<reference evidence="2 3" key="1">
    <citation type="submission" date="2015-09" db="EMBL/GenBank/DDBJ databases">
        <title>Draft genome sequence of Acidiplasma aeolicum DSM 18409.</title>
        <authorList>
            <person name="Hemp J."/>
        </authorList>
    </citation>
    <scope>NUCLEOTIDE SEQUENCE [LARGE SCALE GENOMIC DNA]</scope>
    <source>
        <strain evidence="2 3">V</strain>
    </source>
</reference>
<dbReference type="PATRIC" id="fig|507754.4.peg.267"/>
<dbReference type="EMBL" id="LJCQ01000359">
    <property type="protein sequence ID" value="KPV45875.1"/>
    <property type="molecule type" value="Genomic_DNA"/>
</dbReference>
<keyword evidence="1" id="KW-1133">Transmembrane helix</keyword>
<organism evidence="2 3">
    <name type="scientific">Acidiplasma aeolicum</name>
    <dbReference type="NCBI Taxonomy" id="507754"/>
    <lineage>
        <taxon>Archaea</taxon>
        <taxon>Methanobacteriati</taxon>
        <taxon>Thermoplasmatota</taxon>
        <taxon>Thermoplasmata</taxon>
        <taxon>Thermoplasmatales</taxon>
        <taxon>Ferroplasmaceae</taxon>
        <taxon>Acidiplasma</taxon>
    </lineage>
</organism>
<name>A0A0P9D104_9ARCH</name>
<keyword evidence="1" id="KW-0472">Membrane</keyword>
<accession>A0A0P9D104</accession>
<sequence length="405" mass="46980">DSFTSNDNDSKILMDILKRKNQLLSSLEAGKLYTFKAGYFENVHLLEKDEMNDVGTYNIEVYFFLKIYNIKGSKIKFDPVVTIHSILIPTGDYSLLKFKFRRVASPENDIVALGKNFGLLYNFSKEYKNEANIKNLGIYLIQHQFLDRFNRAINDNPFGDVYTLGYHTVADISINPVLFNIISPDPINRFISYSSHDYTTEDERNKTCTMVRFLLEFFYINTGFLSIDGDEKDNIRFKISREGFDRFFVKKITASMYTYYEGNSTVYFFHNIVVRLSAGQSLNQYLPGGGLIISHIVEYLKLVIDSYSKFIYGRRYREVLKHAPEVLDEYNVYNVVKTMIHIGNELNLLEISNGVRDLYLNLEERLNIIGIKINEEQRIYGYLSLITAILSITIAVLIGLRIIKF</sequence>
<evidence type="ECO:0000313" key="2">
    <source>
        <dbReference type="EMBL" id="KPV45875.1"/>
    </source>
</evidence>
<dbReference type="Proteomes" id="UP000050515">
    <property type="component" value="Unassembled WGS sequence"/>
</dbReference>
<feature type="transmembrane region" description="Helical" evidence="1">
    <location>
        <begin position="379"/>
        <end position="403"/>
    </location>
</feature>
<protein>
    <submittedName>
        <fullName evidence="2">Uncharacterized protein</fullName>
    </submittedName>
</protein>
<comment type="caution">
    <text evidence="2">The sequence shown here is derived from an EMBL/GenBank/DDBJ whole genome shotgun (WGS) entry which is preliminary data.</text>
</comment>
<evidence type="ECO:0000256" key="1">
    <source>
        <dbReference type="SAM" id="Phobius"/>
    </source>
</evidence>
<evidence type="ECO:0000313" key="3">
    <source>
        <dbReference type="Proteomes" id="UP000050515"/>
    </source>
</evidence>
<gene>
    <name evidence="2" type="ORF">SE19_07965</name>
</gene>
<dbReference type="RefSeq" id="WP_169749830.1">
    <property type="nucleotide sequence ID" value="NZ_LJCQ01000359.1"/>
</dbReference>